<dbReference type="EMBL" id="NBSK02000008">
    <property type="protein sequence ID" value="KAJ0189314.1"/>
    <property type="molecule type" value="Genomic_DNA"/>
</dbReference>
<dbReference type="Pfam" id="PF08263">
    <property type="entry name" value="LRRNT_2"/>
    <property type="match status" value="1"/>
</dbReference>
<dbReference type="GO" id="GO:0005886">
    <property type="term" value="C:plasma membrane"/>
    <property type="evidence" value="ECO:0007669"/>
    <property type="project" value="UniProtKB-SubCell"/>
</dbReference>
<accession>A0A9R1ULG4</accession>
<dbReference type="FunFam" id="3.80.10.10:FF:000041">
    <property type="entry name" value="LRR receptor-like serine/threonine-protein kinase ERECTA"/>
    <property type="match status" value="1"/>
</dbReference>
<dbReference type="InterPro" id="IPR046956">
    <property type="entry name" value="RLP23-like"/>
</dbReference>
<dbReference type="Pfam" id="PF13855">
    <property type="entry name" value="LRR_8"/>
    <property type="match status" value="1"/>
</dbReference>
<evidence type="ECO:0000256" key="5">
    <source>
        <dbReference type="ARBA" id="ARBA00022692"/>
    </source>
</evidence>
<keyword evidence="9 11" id="KW-0472">Membrane</keyword>
<keyword evidence="4" id="KW-0433">Leucine-rich repeat</keyword>
<evidence type="ECO:0000313" key="15">
    <source>
        <dbReference type="Proteomes" id="UP000235145"/>
    </source>
</evidence>
<dbReference type="InterPro" id="IPR013210">
    <property type="entry name" value="LRR_N_plant-typ"/>
</dbReference>
<evidence type="ECO:0000256" key="1">
    <source>
        <dbReference type="ARBA" id="ARBA00004251"/>
    </source>
</evidence>
<dbReference type="PANTHER" id="PTHR48063:SF106">
    <property type="entry name" value="LEUCINE-RICH REPEAT DOMAIN, L DOMAIN-LIKE PROTEIN-RELATED"/>
    <property type="match status" value="1"/>
</dbReference>
<evidence type="ECO:0000256" key="6">
    <source>
        <dbReference type="ARBA" id="ARBA00022729"/>
    </source>
</evidence>
<protein>
    <recommendedName>
        <fullName evidence="13">Leucine-rich repeat-containing N-terminal plant-type domain-containing protein</fullName>
    </recommendedName>
</protein>
<keyword evidence="15" id="KW-1185">Reference proteome</keyword>
<dbReference type="Gene3D" id="3.80.10.10">
    <property type="entry name" value="Ribonuclease Inhibitor"/>
    <property type="match status" value="5"/>
</dbReference>
<sequence length="861" mass="96832">MGNQSGLGLHLIFICVFLVATSCTCLGFRNKSGICSMQESLALLKFKQSVRDEYGMLSSWVGNDCCMWEGIHCDKVTGNVEGLNLRASFSYTFDERYSEFVGEAYLAGNEANSSLAELRHLKYLDLSGNYFEGSQIPEFIGSFKHLTYLNLSHACFEGIISHHIGNLSNLKVLDLSSNQNMMADNMVWTVGLSSLEHLDLSKVNLSGTHNIDMVLYMIPSLKVLSLSYCGLSNSDLGASHNFSRILPNIKRLDLSFNSLQGPLPDFFLNMTSLAFLDLSGYNISLAWNFAKLLSMIPSLSVLHLSFCRLDNTHLSSPHLNLSTLSNTQHLDLRDNSISGMFPSILTNMSSLRVLDLSENMLNSSVPIMPNLLELYLSFNEFKHIEPLGIWRQCYLKQLIAAGNDCDIELIDSPKNMSECSQYSLEMLDLRWSSNGTIPEGLGRLTNLRGLLISESKLTGVIPKSLGRLRRTNLHYLDISDNSLKGVVFEAHFANLSMLKRLAASSNTKLTFNFSRDWIPPFQLLILRLGSCIVGNGFPKWLQNQRKLGVCLENLQNLNALILSSNRLSGVIPSFISLYRLHLNGNNFTGELPREIMNFQSLAVLDLGDNNFDGNIPEWIGEKLNPMVLRLHRNNFSGRIPRSFCRLSNLQILDVAHNSLTGTIPRCLGQLSGMVNRNPNWCLISPDSDENVIQVMKGVDVEYTRTWDLVLNMDLSSNKLVGKIPVELTRLSMLMGLNLSNNLLSGGYSKQHWKHDQTLADPSIYVGNKDLYGPPLPNNCSYYEDYTTSKKRYEEGEEPKKVWLYVDIMSGFVTGFWGIIGVLLLKKQWRRKLFMFAEETIDKIYIGVVVRVAMMKRGREAP</sequence>
<keyword evidence="7" id="KW-0677">Repeat</keyword>
<dbReference type="GO" id="GO:0006952">
    <property type="term" value="P:defense response"/>
    <property type="evidence" value="ECO:0007669"/>
    <property type="project" value="UniProtKB-ARBA"/>
</dbReference>
<evidence type="ECO:0000256" key="11">
    <source>
        <dbReference type="SAM" id="Phobius"/>
    </source>
</evidence>
<name>A0A9R1ULG4_LACSA</name>
<keyword evidence="5 11" id="KW-0812">Transmembrane</keyword>
<reference evidence="14 15" key="1">
    <citation type="journal article" date="2017" name="Nat. Commun.">
        <title>Genome assembly with in vitro proximity ligation data and whole-genome triplication in lettuce.</title>
        <authorList>
            <person name="Reyes-Chin-Wo S."/>
            <person name="Wang Z."/>
            <person name="Yang X."/>
            <person name="Kozik A."/>
            <person name="Arikit S."/>
            <person name="Song C."/>
            <person name="Xia L."/>
            <person name="Froenicke L."/>
            <person name="Lavelle D.O."/>
            <person name="Truco M.J."/>
            <person name="Xia R."/>
            <person name="Zhu S."/>
            <person name="Xu C."/>
            <person name="Xu H."/>
            <person name="Xu X."/>
            <person name="Cox K."/>
            <person name="Korf I."/>
            <person name="Meyers B.C."/>
            <person name="Michelmore R.W."/>
        </authorList>
    </citation>
    <scope>NUCLEOTIDE SEQUENCE [LARGE SCALE GENOMIC DNA]</scope>
    <source>
        <strain evidence="15">cv. Salinas</strain>
        <tissue evidence="14">Seedlings</tissue>
    </source>
</reference>
<organism evidence="14 15">
    <name type="scientific">Lactuca sativa</name>
    <name type="common">Garden lettuce</name>
    <dbReference type="NCBI Taxonomy" id="4236"/>
    <lineage>
        <taxon>Eukaryota</taxon>
        <taxon>Viridiplantae</taxon>
        <taxon>Streptophyta</taxon>
        <taxon>Embryophyta</taxon>
        <taxon>Tracheophyta</taxon>
        <taxon>Spermatophyta</taxon>
        <taxon>Magnoliopsida</taxon>
        <taxon>eudicotyledons</taxon>
        <taxon>Gunneridae</taxon>
        <taxon>Pentapetalae</taxon>
        <taxon>asterids</taxon>
        <taxon>campanulids</taxon>
        <taxon>Asterales</taxon>
        <taxon>Asteraceae</taxon>
        <taxon>Cichorioideae</taxon>
        <taxon>Cichorieae</taxon>
        <taxon>Lactucinae</taxon>
        <taxon>Lactuca</taxon>
    </lineage>
</organism>
<comment type="caution">
    <text evidence="14">The sequence shown here is derived from an EMBL/GenBank/DDBJ whole genome shotgun (WGS) entry which is preliminary data.</text>
</comment>
<dbReference type="InterPro" id="IPR032675">
    <property type="entry name" value="LRR_dom_sf"/>
</dbReference>
<keyword evidence="10" id="KW-0325">Glycoprotein</keyword>
<evidence type="ECO:0000313" key="14">
    <source>
        <dbReference type="EMBL" id="KAJ0189314.1"/>
    </source>
</evidence>
<dbReference type="Proteomes" id="UP000235145">
    <property type="component" value="Unassembled WGS sequence"/>
</dbReference>
<keyword evidence="3" id="KW-1003">Cell membrane</keyword>
<evidence type="ECO:0000256" key="8">
    <source>
        <dbReference type="ARBA" id="ARBA00022989"/>
    </source>
</evidence>
<keyword evidence="8 11" id="KW-1133">Transmembrane helix</keyword>
<comment type="subcellular location">
    <subcellularLocation>
        <location evidence="1">Cell membrane</location>
        <topology evidence="1">Single-pass type I membrane protein</topology>
    </subcellularLocation>
</comment>
<evidence type="ECO:0000256" key="9">
    <source>
        <dbReference type="ARBA" id="ARBA00023136"/>
    </source>
</evidence>
<evidence type="ECO:0000256" key="3">
    <source>
        <dbReference type="ARBA" id="ARBA00022475"/>
    </source>
</evidence>
<dbReference type="SUPFAM" id="SSF52058">
    <property type="entry name" value="L domain-like"/>
    <property type="match status" value="2"/>
</dbReference>
<evidence type="ECO:0000256" key="12">
    <source>
        <dbReference type="SAM" id="SignalP"/>
    </source>
</evidence>
<dbReference type="InterPro" id="IPR001611">
    <property type="entry name" value="Leu-rich_rpt"/>
</dbReference>
<dbReference type="PANTHER" id="PTHR48063">
    <property type="entry name" value="LRR RECEPTOR-LIKE KINASE"/>
    <property type="match status" value="1"/>
</dbReference>
<feature type="domain" description="Leucine-rich repeat-containing N-terminal plant-type" evidence="13">
    <location>
        <begin position="38"/>
        <end position="74"/>
    </location>
</feature>
<dbReference type="AlphaFoldDB" id="A0A9R1ULG4"/>
<comment type="similarity">
    <text evidence="2">Belongs to the RLP family.</text>
</comment>
<evidence type="ECO:0000259" key="13">
    <source>
        <dbReference type="Pfam" id="PF08263"/>
    </source>
</evidence>
<feature type="signal peptide" evidence="12">
    <location>
        <begin position="1"/>
        <end position="27"/>
    </location>
</feature>
<evidence type="ECO:0000256" key="4">
    <source>
        <dbReference type="ARBA" id="ARBA00022614"/>
    </source>
</evidence>
<dbReference type="GO" id="GO:0051707">
    <property type="term" value="P:response to other organism"/>
    <property type="evidence" value="ECO:0007669"/>
    <property type="project" value="UniProtKB-ARBA"/>
</dbReference>
<dbReference type="InterPro" id="IPR003591">
    <property type="entry name" value="Leu-rich_rpt_typical-subtyp"/>
</dbReference>
<keyword evidence="6 12" id="KW-0732">Signal</keyword>
<feature type="transmembrane region" description="Helical" evidence="11">
    <location>
        <begin position="801"/>
        <end position="824"/>
    </location>
</feature>
<evidence type="ECO:0000256" key="7">
    <source>
        <dbReference type="ARBA" id="ARBA00022737"/>
    </source>
</evidence>
<dbReference type="Pfam" id="PF00560">
    <property type="entry name" value="LRR_1"/>
    <property type="match status" value="7"/>
</dbReference>
<evidence type="ECO:0000256" key="10">
    <source>
        <dbReference type="ARBA" id="ARBA00023180"/>
    </source>
</evidence>
<dbReference type="PROSITE" id="PS51450">
    <property type="entry name" value="LRR"/>
    <property type="match status" value="1"/>
</dbReference>
<dbReference type="SMART" id="SM00369">
    <property type="entry name" value="LRR_TYP"/>
    <property type="match status" value="9"/>
</dbReference>
<evidence type="ECO:0000256" key="2">
    <source>
        <dbReference type="ARBA" id="ARBA00009592"/>
    </source>
</evidence>
<gene>
    <name evidence="14" type="ORF">LSAT_V11C800445370</name>
</gene>
<feature type="chain" id="PRO_5040114087" description="Leucine-rich repeat-containing N-terminal plant-type domain-containing protein" evidence="12">
    <location>
        <begin position="28"/>
        <end position="861"/>
    </location>
</feature>
<proteinExistence type="inferred from homology"/>